<name>A0ABR6ZTD3_9BURK</name>
<evidence type="ECO:0000313" key="2">
    <source>
        <dbReference type="Proteomes" id="UP000650424"/>
    </source>
</evidence>
<dbReference type="Proteomes" id="UP000650424">
    <property type="component" value="Unassembled WGS sequence"/>
</dbReference>
<protein>
    <recommendedName>
        <fullName evidence="3">Apea-like HEPN domain-containing protein</fullName>
    </recommendedName>
</protein>
<dbReference type="RefSeq" id="WP_186948058.1">
    <property type="nucleotide sequence ID" value="NZ_JACOGF010000007.1"/>
</dbReference>
<evidence type="ECO:0008006" key="3">
    <source>
        <dbReference type="Google" id="ProtNLM"/>
    </source>
</evidence>
<keyword evidence="2" id="KW-1185">Reference proteome</keyword>
<gene>
    <name evidence="1" type="ORF">H8L32_14970</name>
</gene>
<organism evidence="1 2">
    <name type="scientific">Undibacterium hunanense</name>
    <dbReference type="NCBI Taxonomy" id="2762292"/>
    <lineage>
        <taxon>Bacteria</taxon>
        <taxon>Pseudomonadati</taxon>
        <taxon>Pseudomonadota</taxon>
        <taxon>Betaproteobacteria</taxon>
        <taxon>Burkholderiales</taxon>
        <taxon>Oxalobacteraceae</taxon>
        <taxon>Undibacterium</taxon>
    </lineage>
</organism>
<reference evidence="1 2" key="1">
    <citation type="submission" date="2020-08" db="EMBL/GenBank/DDBJ databases">
        <title>Novel species isolated from subtropical streams in China.</title>
        <authorList>
            <person name="Lu H."/>
        </authorList>
    </citation>
    <scope>NUCLEOTIDE SEQUENCE [LARGE SCALE GENOMIC DNA]</scope>
    <source>
        <strain evidence="1 2">CY18W</strain>
    </source>
</reference>
<accession>A0ABR6ZTD3</accession>
<dbReference type="EMBL" id="JACOGF010000007">
    <property type="protein sequence ID" value="MBC3918795.1"/>
    <property type="molecule type" value="Genomic_DNA"/>
</dbReference>
<proteinExistence type="predicted"/>
<sequence>MPTLKAYVVNFMFIGENFTDKNGQLQMDEIVFECGKFKFTFIQDMKFAKAPAKYRGTVCQTSEVFVHDVKESDLTPVIETLEKLCWLLSFVGLCRVGCAGYEFPVETKKKFISLVAESNFHLPSLSDIGDRSYIRKFVEQVFDRYQGICNTRKLNVVFDYLIHSDRTRQPTEVKLILMFVLLENLKDTFAKEKQIPFTDGAFRKPSKLIKNRMVSVAYSFRELLMMMFAEYQMKPKLQHIVKFRNEMIHSGLSTSNTPAELEVVYAECHDLIREYIFRLLEFKGTFPTYKSRNTEFVVLQ</sequence>
<comment type="caution">
    <text evidence="1">The sequence shown here is derived from an EMBL/GenBank/DDBJ whole genome shotgun (WGS) entry which is preliminary data.</text>
</comment>
<evidence type="ECO:0000313" key="1">
    <source>
        <dbReference type="EMBL" id="MBC3918795.1"/>
    </source>
</evidence>